<dbReference type="InterPro" id="IPR027417">
    <property type="entry name" value="P-loop_NTPase"/>
</dbReference>
<protein>
    <recommendedName>
        <fullName evidence="8">ABC multidrug transporter MDR2</fullName>
    </recommendedName>
</protein>
<dbReference type="GO" id="GO:0005524">
    <property type="term" value="F:ATP binding"/>
    <property type="evidence" value="ECO:0007669"/>
    <property type="project" value="UniProtKB-KW"/>
</dbReference>
<evidence type="ECO:0000256" key="2">
    <source>
        <dbReference type="ARBA" id="ARBA00007577"/>
    </source>
</evidence>
<dbReference type="Pfam" id="PF00005">
    <property type="entry name" value="ABC_tran"/>
    <property type="match status" value="3"/>
</dbReference>
<dbReference type="GO" id="GO:0016887">
    <property type="term" value="F:ATP hydrolysis activity"/>
    <property type="evidence" value="ECO:0007669"/>
    <property type="project" value="InterPro"/>
</dbReference>
<dbReference type="FunFam" id="3.40.50.300:FF:000913">
    <property type="entry name" value="ABC multidrug transporter SitT"/>
    <property type="match status" value="1"/>
</dbReference>
<evidence type="ECO:0000256" key="9">
    <source>
        <dbReference type="SAM" id="Phobius"/>
    </source>
</evidence>
<dbReference type="EMBL" id="MDDG01000005">
    <property type="protein sequence ID" value="OQE41222.1"/>
    <property type="molecule type" value="Genomic_DNA"/>
</dbReference>
<feature type="transmembrane region" description="Helical" evidence="9">
    <location>
        <begin position="736"/>
        <end position="757"/>
    </location>
</feature>
<sequence>MGAQAVASTQSEPCDEEASIHISLNDKIRKVDKKEAQPITTSKAFLRVFTYARRWDILALYAGSLAAIGSGVTQPLMFILFGSFVQQFSITAAGDEDGDITNRDDTLNRLCLFVFALFIARFGLASIQKFTFRIIGIRLSVAIRLHYFRHLFDQSIHVLDSLPPGHAAGTITSSSNTLQCGISEKLSSFIECTALIITAFIVALVWNWELSLLIVAGFVVVVLVVGMLFPFTVEGQVRRAKLDSQAATIASESFMGIRIIMAFCAQQQTIEKYDAVVEDAKKEAQKANPITSLQFSLTFFGVFGIIALVFWYGTLMFTKHKLDNVGVITVVLLNLTTIFFSLDRVSSPLQAMVKASIAACEFFSVIDAPVPEKGTIKVPTTEDIVFKKVTFAYPSRPEVKVLDELDLCIEAGKITAIVGPSGSGKSTIVGLIERWYTLTQQHEIHKLEPQNKTQTECDIDHGSRDGDITPCQNLVELHGTITTCGHSLDEIDVKWWRSKIGLVQQEPFLFNDTIYNNVAQGLVGSAWEADLEERKRELVKEACKEAFADEFIDKLPSGYETFIGDGGARLSGGQRQRLAIARSIVKRPDILILDEATSAIDVHSERIIQIALNRISEGRTTIVIAHRLSTIKNADRIVVLRNGKAVESGNHQTLVSQQDGVYAGLVNAQTLCTGSFEDDFSFNKDDISSIPRKGTDAMNEDCGNPPEYEGEAIKKPGGAFGGFIQLFVESNNYWKIMAISIMASVTAGAAQPLHAWMFSRSIDMFKWQHDHPKLMHEVDFMGIMWTVFAASSGIAYFIAFACSGYVASLIRSKYQKEYFRSLIHQRATYFNEDGHSHGTLIARIRDDPHKIENMMGIDLAQAGISTFNIVGNLIMALVYSWKLALVSLAGAGPIGVFSSYIRFRYELQFENLNDKVFAESSQFASEAIGAFRTVTSLTLEDSISDRFETLCQWYVTSAYRKARWVSIILGFSESTNLGCQALIFYYGGRLFIHGEIDTMVFFVCQMAIMNAAEGFGKILTLGPNAAQANIASDRILQARDSSVISLPEKHGFPTQDGGITIEIRDLRLKYPGQKVPVLNGLNMQIEKGQFAALVGASGSGKTSIISLIERFVEPEKGQILFNGTDILDINMYAYRMHLSLVAQEPTLFQGTIQDNILLGMDEASVTNEQLHAACQEASIHDFIISLPEGYGTNIGSRGITLSGGQKQRLAIARALIRNPKVLLLDEATSSLDSESERLVQVSLERAARGRTMIAVAHRLTTIQNADVIFVLGEGGNVLEKGNHIDLLGKRGVYYQMCQNQALDQ</sequence>
<name>A0A1V6US17_9EURO</name>
<keyword evidence="3 9" id="KW-0812">Transmembrane</keyword>
<dbReference type="PANTHER" id="PTHR43394">
    <property type="entry name" value="ATP-DEPENDENT PERMEASE MDL1, MITOCHONDRIAL"/>
    <property type="match status" value="1"/>
</dbReference>
<dbReference type="Proteomes" id="UP000191500">
    <property type="component" value="Unassembled WGS sequence"/>
</dbReference>
<evidence type="ECO:0000256" key="4">
    <source>
        <dbReference type="ARBA" id="ARBA00022741"/>
    </source>
</evidence>
<feature type="domain" description="ABC transmembrane type-1" evidence="11">
    <location>
        <begin position="62"/>
        <end position="354"/>
    </location>
</feature>
<evidence type="ECO:0000259" key="10">
    <source>
        <dbReference type="PROSITE" id="PS50893"/>
    </source>
</evidence>
<gene>
    <name evidence="12" type="ORF">PENCOP_c005G02634</name>
</gene>
<feature type="domain" description="ABC transporter" evidence="10">
    <location>
        <begin position="384"/>
        <end position="667"/>
    </location>
</feature>
<dbReference type="SUPFAM" id="SSF90123">
    <property type="entry name" value="ABC transporter transmembrane region"/>
    <property type="match status" value="2"/>
</dbReference>
<comment type="subcellular location">
    <subcellularLocation>
        <location evidence="1">Membrane</location>
        <topology evidence="1">Multi-pass membrane protein</topology>
    </subcellularLocation>
</comment>
<dbReference type="GO" id="GO:0015421">
    <property type="term" value="F:ABC-type oligopeptide transporter activity"/>
    <property type="evidence" value="ECO:0007669"/>
    <property type="project" value="TreeGrafter"/>
</dbReference>
<keyword evidence="13" id="KW-1185">Reference proteome</keyword>
<feature type="transmembrane region" description="Helical" evidence="9">
    <location>
        <begin position="783"/>
        <end position="810"/>
    </location>
</feature>
<dbReference type="InterPro" id="IPR003593">
    <property type="entry name" value="AAA+_ATPase"/>
</dbReference>
<feature type="transmembrane region" description="Helical" evidence="9">
    <location>
        <begin position="186"/>
        <end position="206"/>
    </location>
</feature>
<dbReference type="GO" id="GO:0090374">
    <property type="term" value="P:oligopeptide export from mitochondrion"/>
    <property type="evidence" value="ECO:0007669"/>
    <property type="project" value="TreeGrafter"/>
</dbReference>
<dbReference type="CDD" id="cd18578">
    <property type="entry name" value="ABC_6TM_Pgp_ABCB1_D2_like"/>
    <property type="match status" value="1"/>
</dbReference>
<dbReference type="InterPro" id="IPR036640">
    <property type="entry name" value="ABC1_TM_sf"/>
</dbReference>
<dbReference type="PROSITE" id="PS00211">
    <property type="entry name" value="ABC_TRANSPORTER_1"/>
    <property type="match status" value="2"/>
</dbReference>
<evidence type="ECO:0000256" key="3">
    <source>
        <dbReference type="ARBA" id="ARBA00022692"/>
    </source>
</evidence>
<keyword evidence="7 9" id="KW-0472">Membrane</keyword>
<dbReference type="PANTHER" id="PTHR43394:SF1">
    <property type="entry name" value="ATP-BINDING CASSETTE SUB-FAMILY B MEMBER 10, MITOCHONDRIAL"/>
    <property type="match status" value="1"/>
</dbReference>
<feature type="transmembrane region" description="Helical" evidence="9">
    <location>
        <begin position="859"/>
        <end position="879"/>
    </location>
</feature>
<feature type="transmembrane region" description="Helical" evidence="9">
    <location>
        <begin position="295"/>
        <end position="313"/>
    </location>
</feature>
<dbReference type="STRING" id="36646.A0A1V6US17"/>
<dbReference type="Gene3D" id="1.20.1560.10">
    <property type="entry name" value="ABC transporter type 1, transmembrane domain"/>
    <property type="match status" value="1"/>
</dbReference>
<dbReference type="PROSITE" id="PS50893">
    <property type="entry name" value="ABC_TRANSPORTER_2"/>
    <property type="match status" value="2"/>
</dbReference>
<evidence type="ECO:0000256" key="1">
    <source>
        <dbReference type="ARBA" id="ARBA00004141"/>
    </source>
</evidence>
<dbReference type="PROSITE" id="PS50929">
    <property type="entry name" value="ABC_TM1F"/>
    <property type="match status" value="2"/>
</dbReference>
<evidence type="ECO:0000256" key="6">
    <source>
        <dbReference type="ARBA" id="ARBA00022989"/>
    </source>
</evidence>
<feature type="transmembrane region" description="Helical" evidence="9">
    <location>
        <begin position="106"/>
        <end position="124"/>
    </location>
</feature>
<evidence type="ECO:0000259" key="11">
    <source>
        <dbReference type="PROSITE" id="PS50929"/>
    </source>
</evidence>
<comment type="caution">
    <text evidence="12">The sequence shown here is derived from an EMBL/GenBank/DDBJ whole genome shotgun (WGS) entry which is preliminary data.</text>
</comment>
<feature type="transmembrane region" description="Helical" evidence="9">
    <location>
        <begin position="57"/>
        <end position="86"/>
    </location>
</feature>
<dbReference type="Gene3D" id="3.40.50.300">
    <property type="entry name" value="P-loop containing nucleotide triphosphate hydrolases"/>
    <property type="match status" value="2"/>
</dbReference>
<dbReference type="InterPro" id="IPR003439">
    <property type="entry name" value="ABC_transporter-like_ATP-bd"/>
</dbReference>
<keyword evidence="5" id="KW-0067">ATP-binding</keyword>
<organism evidence="12 13">
    <name type="scientific">Penicillium coprophilum</name>
    <dbReference type="NCBI Taxonomy" id="36646"/>
    <lineage>
        <taxon>Eukaryota</taxon>
        <taxon>Fungi</taxon>
        <taxon>Dikarya</taxon>
        <taxon>Ascomycota</taxon>
        <taxon>Pezizomycotina</taxon>
        <taxon>Eurotiomycetes</taxon>
        <taxon>Eurotiomycetidae</taxon>
        <taxon>Eurotiales</taxon>
        <taxon>Aspergillaceae</taxon>
        <taxon>Penicillium</taxon>
    </lineage>
</organism>
<feature type="domain" description="ABC transporter" evidence="10">
    <location>
        <begin position="1061"/>
        <end position="1299"/>
    </location>
</feature>
<dbReference type="SUPFAM" id="SSF52540">
    <property type="entry name" value="P-loop containing nucleoside triphosphate hydrolases"/>
    <property type="match status" value="3"/>
</dbReference>
<comment type="similarity">
    <text evidence="2">Belongs to the ABC transporter superfamily. ABCB family. Multidrug resistance exporter (TC 3.A.1.201) subfamily.</text>
</comment>
<evidence type="ECO:0000256" key="7">
    <source>
        <dbReference type="ARBA" id="ARBA00023136"/>
    </source>
</evidence>
<proteinExistence type="inferred from homology"/>
<reference evidence="13" key="1">
    <citation type="journal article" date="2017" name="Nat. Microbiol.">
        <title>Global analysis of biosynthetic gene clusters reveals vast potential of secondary metabolite production in Penicillium species.</title>
        <authorList>
            <person name="Nielsen J.C."/>
            <person name="Grijseels S."/>
            <person name="Prigent S."/>
            <person name="Ji B."/>
            <person name="Dainat J."/>
            <person name="Nielsen K.F."/>
            <person name="Frisvad J.C."/>
            <person name="Workman M."/>
            <person name="Nielsen J."/>
        </authorList>
    </citation>
    <scope>NUCLEOTIDE SEQUENCE [LARGE SCALE GENOMIC DNA]</scope>
    <source>
        <strain evidence="13">IBT 31321</strain>
    </source>
</reference>
<feature type="transmembrane region" description="Helical" evidence="9">
    <location>
        <begin position="212"/>
        <end position="233"/>
    </location>
</feature>
<dbReference type="InterPro" id="IPR011527">
    <property type="entry name" value="ABC1_TM_dom"/>
</dbReference>
<evidence type="ECO:0000313" key="13">
    <source>
        <dbReference type="Proteomes" id="UP000191500"/>
    </source>
</evidence>
<dbReference type="CDD" id="cd18577">
    <property type="entry name" value="ABC_6TM_Pgp_ABCB1_D1_like"/>
    <property type="match status" value="1"/>
</dbReference>
<feature type="domain" description="ABC transmembrane type-1" evidence="11">
    <location>
        <begin position="738"/>
        <end position="1027"/>
    </location>
</feature>
<keyword evidence="4" id="KW-0547">Nucleotide-binding</keyword>
<evidence type="ECO:0000256" key="8">
    <source>
        <dbReference type="ARBA" id="ARBA00049740"/>
    </source>
</evidence>
<dbReference type="Pfam" id="PF00664">
    <property type="entry name" value="ABC_membrane"/>
    <property type="match status" value="2"/>
</dbReference>
<feature type="transmembrane region" description="Helical" evidence="9">
    <location>
        <begin position="325"/>
        <end position="342"/>
    </location>
</feature>
<dbReference type="SMART" id="SM00382">
    <property type="entry name" value="AAA"/>
    <property type="match status" value="2"/>
</dbReference>
<evidence type="ECO:0000256" key="5">
    <source>
        <dbReference type="ARBA" id="ARBA00022840"/>
    </source>
</evidence>
<dbReference type="GO" id="GO:0005743">
    <property type="term" value="C:mitochondrial inner membrane"/>
    <property type="evidence" value="ECO:0007669"/>
    <property type="project" value="TreeGrafter"/>
</dbReference>
<dbReference type="InterPro" id="IPR017871">
    <property type="entry name" value="ABC_transporter-like_CS"/>
</dbReference>
<evidence type="ECO:0000313" key="12">
    <source>
        <dbReference type="EMBL" id="OQE41222.1"/>
    </source>
</evidence>
<accession>A0A1V6US17</accession>
<dbReference type="InterPro" id="IPR039421">
    <property type="entry name" value="Type_1_exporter"/>
</dbReference>
<keyword evidence="6 9" id="KW-1133">Transmembrane helix</keyword>